<dbReference type="OrthoDB" id="2435836at2759"/>
<name>A0A9N9KB89_9GLOM</name>
<sequence length="118" mass="13495">LEGTGEILGGYNSLEWEKNNDQRKRTKENFIFSLKTANIKNSILSRASECGSVNNYPSSSELSFGYALRLIDNLKTEKRCYCMNSRKYPKPIRSSEFMSISPGWGISEKSLFSVEEYE</sequence>
<reference evidence="1" key="1">
    <citation type="submission" date="2021-06" db="EMBL/GenBank/DDBJ databases">
        <authorList>
            <person name="Kallberg Y."/>
            <person name="Tangrot J."/>
            <person name="Rosling A."/>
        </authorList>
    </citation>
    <scope>NUCLEOTIDE SEQUENCE</scope>
    <source>
        <strain evidence="1">MA453B</strain>
    </source>
</reference>
<accession>A0A9N9KB89</accession>
<comment type="caution">
    <text evidence="1">The sequence shown here is derived from an EMBL/GenBank/DDBJ whole genome shotgun (WGS) entry which is preliminary data.</text>
</comment>
<dbReference type="Proteomes" id="UP000789405">
    <property type="component" value="Unassembled WGS sequence"/>
</dbReference>
<organism evidence="1 2">
    <name type="scientific">Dentiscutata erythropus</name>
    <dbReference type="NCBI Taxonomy" id="1348616"/>
    <lineage>
        <taxon>Eukaryota</taxon>
        <taxon>Fungi</taxon>
        <taxon>Fungi incertae sedis</taxon>
        <taxon>Mucoromycota</taxon>
        <taxon>Glomeromycotina</taxon>
        <taxon>Glomeromycetes</taxon>
        <taxon>Diversisporales</taxon>
        <taxon>Gigasporaceae</taxon>
        <taxon>Dentiscutata</taxon>
    </lineage>
</organism>
<evidence type="ECO:0000313" key="1">
    <source>
        <dbReference type="EMBL" id="CAG8819366.1"/>
    </source>
</evidence>
<protein>
    <submittedName>
        <fullName evidence="1">4883_t:CDS:1</fullName>
    </submittedName>
</protein>
<keyword evidence="2" id="KW-1185">Reference proteome</keyword>
<feature type="non-terminal residue" evidence="1">
    <location>
        <position position="118"/>
    </location>
</feature>
<evidence type="ECO:0000313" key="2">
    <source>
        <dbReference type="Proteomes" id="UP000789405"/>
    </source>
</evidence>
<dbReference type="AlphaFoldDB" id="A0A9N9KB89"/>
<dbReference type="EMBL" id="CAJVPY010057857">
    <property type="protein sequence ID" value="CAG8819366.1"/>
    <property type="molecule type" value="Genomic_DNA"/>
</dbReference>
<feature type="non-terminal residue" evidence="1">
    <location>
        <position position="1"/>
    </location>
</feature>
<proteinExistence type="predicted"/>
<gene>
    <name evidence="1" type="ORF">DERYTH_LOCUS26768</name>
</gene>